<feature type="transmembrane region" description="Helical" evidence="1">
    <location>
        <begin position="46"/>
        <end position="65"/>
    </location>
</feature>
<feature type="transmembrane region" description="Helical" evidence="1">
    <location>
        <begin position="148"/>
        <end position="168"/>
    </location>
</feature>
<dbReference type="PANTHER" id="PTHR32063:SF0">
    <property type="entry name" value="SWARMING MOTILITY PROTEIN SWRC"/>
    <property type="match status" value="1"/>
</dbReference>
<accession>X1W004</accession>
<protein>
    <recommendedName>
        <fullName evidence="3">Acriflavin resistance protein</fullName>
    </recommendedName>
</protein>
<keyword evidence="1" id="KW-0812">Transmembrane</keyword>
<evidence type="ECO:0000313" key="2">
    <source>
        <dbReference type="EMBL" id="GAJ19360.1"/>
    </source>
</evidence>
<gene>
    <name evidence="2" type="ORF">S12H4_55100</name>
</gene>
<organism evidence="2">
    <name type="scientific">marine sediment metagenome</name>
    <dbReference type="NCBI Taxonomy" id="412755"/>
    <lineage>
        <taxon>unclassified sequences</taxon>
        <taxon>metagenomes</taxon>
        <taxon>ecological metagenomes</taxon>
    </lineage>
</organism>
<dbReference type="InterPro" id="IPR001036">
    <property type="entry name" value="Acrflvin-R"/>
</dbReference>
<feature type="transmembrane region" description="Helical" evidence="1">
    <location>
        <begin position="72"/>
        <end position="92"/>
    </location>
</feature>
<feature type="non-terminal residue" evidence="2">
    <location>
        <position position="1"/>
    </location>
</feature>
<dbReference type="GO" id="GO:0005886">
    <property type="term" value="C:plasma membrane"/>
    <property type="evidence" value="ECO:0007669"/>
    <property type="project" value="TreeGrafter"/>
</dbReference>
<dbReference type="AlphaFoldDB" id="X1W004"/>
<keyword evidence="1" id="KW-1133">Transmembrane helix</keyword>
<keyword evidence="1" id="KW-0472">Membrane</keyword>
<dbReference type="GO" id="GO:0042910">
    <property type="term" value="F:xenobiotic transmembrane transporter activity"/>
    <property type="evidence" value="ECO:0007669"/>
    <property type="project" value="TreeGrafter"/>
</dbReference>
<proteinExistence type="predicted"/>
<name>X1W004_9ZZZZ</name>
<dbReference type="Gene3D" id="1.20.1640.10">
    <property type="entry name" value="Multidrug efflux transporter AcrB transmembrane domain"/>
    <property type="match status" value="1"/>
</dbReference>
<dbReference type="SUPFAM" id="SSF82866">
    <property type="entry name" value="Multidrug efflux transporter AcrB transmembrane domain"/>
    <property type="match status" value="1"/>
</dbReference>
<dbReference type="Pfam" id="PF00873">
    <property type="entry name" value="ACR_tran"/>
    <property type="match status" value="1"/>
</dbReference>
<feature type="transmembrane region" description="Helical" evidence="1">
    <location>
        <begin position="180"/>
        <end position="202"/>
    </location>
</feature>
<comment type="caution">
    <text evidence="2">The sequence shown here is derived from an EMBL/GenBank/DDBJ whole genome shotgun (WGS) entry which is preliminary data.</text>
</comment>
<evidence type="ECO:0000256" key="1">
    <source>
        <dbReference type="SAM" id="Phobius"/>
    </source>
</evidence>
<dbReference type="PRINTS" id="PR00702">
    <property type="entry name" value="ACRIFLAVINRP"/>
</dbReference>
<sequence>ADISGRDMGSVLADARQSLRSIPVPRDFSIIFAGDYEEQQEAFRELLLSLTLALLLVYMIMASLYESIIDPFVVMFSVPLAAIGVILMLFLTKTTFNVQSYIGCIMLGGIVVNNAILLVDHTNLLRRRDGIPMKEAIEEAGRRRLRPILMTAMTTIMALLPLALGLSAGGSAQAPLARAVIGGLISSTLITLVIVPVVYSIFEGKLRKKIA</sequence>
<dbReference type="EMBL" id="BARW01035307">
    <property type="protein sequence ID" value="GAJ19360.1"/>
    <property type="molecule type" value="Genomic_DNA"/>
</dbReference>
<feature type="transmembrane region" description="Helical" evidence="1">
    <location>
        <begin position="98"/>
        <end position="119"/>
    </location>
</feature>
<reference evidence="2" key="1">
    <citation type="journal article" date="2014" name="Front. Microbiol.">
        <title>High frequency of phylogenetically diverse reductive dehalogenase-homologous genes in deep subseafloor sedimentary metagenomes.</title>
        <authorList>
            <person name="Kawai M."/>
            <person name="Futagami T."/>
            <person name="Toyoda A."/>
            <person name="Takaki Y."/>
            <person name="Nishi S."/>
            <person name="Hori S."/>
            <person name="Arai W."/>
            <person name="Tsubouchi T."/>
            <person name="Morono Y."/>
            <person name="Uchiyama I."/>
            <person name="Ito T."/>
            <person name="Fujiyama A."/>
            <person name="Inagaki F."/>
            <person name="Takami H."/>
        </authorList>
    </citation>
    <scope>NUCLEOTIDE SEQUENCE</scope>
    <source>
        <strain evidence="2">Expedition CK06-06</strain>
    </source>
</reference>
<dbReference type="PANTHER" id="PTHR32063">
    <property type="match status" value="1"/>
</dbReference>
<dbReference type="Gene3D" id="3.30.70.1440">
    <property type="entry name" value="Multidrug efflux transporter AcrB pore domain"/>
    <property type="match status" value="1"/>
</dbReference>
<evidence type="ECO:0008006" key="3">
    <source>
        <dbReference type="Google" id="ProtNLM"/>
    </source>
</evidence>